<evidence type="ECO:0000313" key="2">
    <source>
        <dbReference type="EMBL" id="ALJ00020.1"/>
    </source>
</evidence>
<dbReference type="Pfam" id="PF13472">
    <property type="entry name" value="Lipase_GDSL_2"/>
    <property type="match status" value="1"/>
</dbReference>
<feature type="domain" description="SGNH hydrolase-type esterase" evidence="1">
    <location>
        <begin position="54"/>
        <end position="243"/>
    </location>
</feature>
<dbReference type="RefSeq" id="WP_062544553.1">
    <property type="nucleotide sequence ID" value="NZ_CP012643.1"/>
</dbReference>
<gene>
    <name evidence="2" type="ORF">DC20_14845</name>
</gene>
<dbReference type="PROSITE" id="PS51318">
    <property type="entry name" value="TAT"/>
    <property type="match status" value="1"/>
</dbReference>
<dbReference type="SUPFAM" id="SSF52266">
    <property type="entry name" value="SGNH hydrolase"/>
    <property type="match status" value="1"/>
</dbReference>
<name>A0A0P0CTR8_9BACT</name>
<dbReference type="GO" id="GO:0004622">
    <property type="term" value="F:phosphatidylcholine lysophospholipase activity"/>
    <property type="evidence" value="ECO:0007669"/>
    <property type="project" value="TreeGrafter"/>
</dbReference>
<dbReference type="PATRIC" id="fig|512763.3.peg.3267"/>
<keyword evidence="3" id="KW-1185">Reference proteome</keyword>
<dbReference type="InterPro" id="IPR051532">
    <property type="entry name" value="Ester_Hydrolysis_Enzymes"/>
</dbReference>
<organism evidence="2 3">
    <name type="scientific">Rufibacter tibetensis</name>
    <dbReference type="NCBI Taxonomy" id="512763"/>
    <lineage>
        <taxon>Bacteria</taxon>
        <taxon>Pseudomonadati</taxon>
        <taxon>Bacteroidota</taxon>
        <taxon>Cytophagia</taxon>
        <taxon>Cytophagales</taxon>
        <taxon>Hymenobacteraceae</taxon>
        <taxon>Rufibacter</taxon>
    </lineage>
</organism>
<dbReference type="OrthoDB" id="9794725at2"/>
<dbReference type="Proteomes" id="UP000061382">
    <property type="component" value="Chromosome"/>
</dbReference>
<dbReference type="CDD" id="cd01834">
    <property type="entry name" value="SGNH_hydrolase_like_2"/>
    <property type="match status" value="1"/>
</dbReference>
<dbReference type="PANTHER" id="PTHR30383">
    <property type="entry name" value="THIOESTERASE 1/PROTEASE 1/LYSOPHOSPHOLIPASE L1"/>
    <property type="match status" value="1"/>
</dbReference>
<dbReference type="KEGG" id="rti:DC20_14845"/>
<dbReference type="AlphaFoldDB" id="A0A0P0CTR8"/>
<sequence length="255" mass="28503">MTSSSDNNRRNFIKKTAVGGLTAFSIPSILTEAFAGEKRSSISLKKDSTILFQGDSITDAGRNRESKEFSTSKNLGGGYAMLASAELLHAHPEKNLKIYNKGISGFKVYQVAERWEDDTLALKPDVLSILIGVNDFWHTLSSGYKGTLQTYQQDYKTLLDRTKQRLPEVQLIIGEPFAVKGIKAVDEKWFPAFDEYRQAARELANQYKATFIPYQSVYEKAQKQAPGVYWTYDGVHPSLAGAKLMAEAWLKAVKS</sequence>
<reference evidence="2 3" key="1">
    <citation type="submission" date="2015-08" db="EMBL/GenBank/DDBJ databases">
        <title>Complete genome sequence of Rufibacter tibetensis strain 1351t, a radiation-resistant bacterium from tibet plateau.</title>
        <authorList>
            <person name="Dai J."/>
        </authorList>
    </citation>
    <scope>NUCLEOTIDE SEQUENCE [LARGE SCALE GENOMIC DNA]</scope>
    <source>
        <strain evidence="2 3">1351</strain>
    </source>
</reference>
<dbReference type="EMBL" id="CP012643">
    <property type="protein sequence ID" value="ALJ00020.1"/>
    <property type="molecule type" value="Genomic_DNA"/>
</dbReference>
<evidence type="ECO:0000313" key="3">
    <source>
        <dbReference type="Proteomes" id="UP000061382"/>
    </source>
</evidence>
<protein>
    <submittedName>
        <fullName evidence="2">Lysophospholipase</fullName>
    </submittedName>
</protein>
<dbReference type="InterPro" id="IPR036514">
    <property type="entry name" value="SGNH_hydro_sf"/>
</dbReference>
<dbReference type="InterPro" id="IPR013830">
    <property type="entry name" value="SGNH_hydro"/>
</dbReference>
<evidence type="ECO:0000259" key="1">
    <source>
        <dbReference type="Pfam" id="PF13472"/>
    </source>
</evidence>
<dbReference type="InterPro" id="IPR006311">
    <property type="entry name" value="TAT_signal"/>
</dbReference>
<proteinExistence type="predicted"/>
<dbReference type="PANTHER" id="PTHR30383:SF5">
    <property type="entry name" value="SGNH HYDROLASE-TYPE ESTERASE DOMAIN-CONTAINING PROTEIN"/>
    <property type="match status" value="1"/>
</dbReference>
<accession>A0A0P0CTR8</accession>
<dbReference type="Gene3D" id="3.40.50.1110">
    <property type="entry name" value="SGNH hydrolase"/>
    <property type="match status" value="1"/>
</dbReference>